<protein>
    <recommendedName>
        <fullName evidence="1">Sacsin/Nov domain-containing protein</fullName>
    </recommendedName>
</protein>
<organism evidence="2 3">
    <name type="scientific">Ranitomeya imitator</name>
    <name type="common">mimic poison frog</name>
    <dbReference type="NCBI Taxonomy" id="111125"/>
    <lineage>
        <taxon>Eukaryota</taxon>
        <taxon>Metazoa</taxon>
        <taxon>Chordata</taxon>
        <taxon>Craniata</taxon>
        <taxon>Vertebrata</taxon>
        <taxon>Euteleostomi</taxon>
        <taxon>Amphibia</taxon>
        <taxon>Batrachia</taxon>
        <taxon>Anura</taxon>
        <taxon>Neobatrachia</taxon>
        <taxon>Hyloidea</taxon>
        <taxon>Dendrobatidae</taxon>
        <taxon>Dendrobatinae</taxon>
        <taxon>Ranitomeya</taxon>
    </lineage>
</organism>
<dbReference type="SUPFAM" id="SSF55874">
    <property type="entry name" value="ATPase domain of HSP90 chaperone/DNA topoisomerase II/histidine kinase"/>
    <property type="match status" value="1"/>
</dbReference>
<dbReference type="InterPro" id="IPR036890">
    <property type="entry name" value="HATPase_C_sf"/>
</dbReference>
<sequence>MLKELLQNADDAKATEICFVFDPRNHPSDRIFDEKWSPLQGPALCVYNNQPFTDDDVRGIQNLGKGTKEGNPGKTGQYGIGFNSVYHITDCPSFISSNDIICIFDPHARYAPGATSLSPGRMFRDLDADFRTQFSDVLNLYLGSHFNLSCATMFRFPLRNSEMAKSSEISSVPCSDRMVQNLLDKLRADGAELLMFLNHMEKISICEIEKTTGALKVLYSVRGKITDGDRLKRKQFHSSVIDSVTKKKQLKDIPVQQITYTMDIEDTEGNLTTWLICNRSGFSNMGKVLKSVISAHKNKDITLFPRGGVAACITHNYKKPYRAFCFLPLSLETGLPFHVNGHFALDSARRNLWRDDDGVGVRSDWNNSLMTVLVAPAYVELLVQLKKRNFPGTDPTISVLHNTPIHTVKDILKKFLSFFPVNRLDLQPDWYCLVKAVYACIYEDSKRLLPVVRAPNVDGSDMQSAVIITWVNTSAVNSGKPYFDNLLQDELHHMKNMEYNITTRKTVAENVYRLKHLLLEIGFNLVYYSDETANLFHCLVDAGIPVTYATPSDVRHFLMTFSSPDTNCHIGKLPCRLQQTNLKLFHSLKLLVDYCLKDAEENEIQIEGLPLLITLDNVLQIFDAKTSKIPNHLS</sequence>
<gene>
    <name evidence="2" type="ORF">RIMI_LOCUS3727902</name>
</gene>
<evidence type="ECO:0000313" key="2">
    <source>
        <dbReference type="EMBL" id="CAJ0929271.1"/>
    </source>
</evidence>
<dbReference type="InterPro" id="IPR052972">
    <property type="entry name" value="Sacsin_chaperone_reg"/>
</dbReference>
<feature type="domain" description="Sacsin/Nov" evidence="1">
    <location>
        <begin position="1"/>
        <end position="219"/>
    </location>
</feature>
<evidence type="ECO:0000313" key="3">
    <source>
        <dbReference type="Proteomes" id="UP001176940"/>
    </source>
</evidence>
<name>A0ABN9KZ87_9NEOB</name>
<dbReference type="PANTHER" id="PTHR15600">
    <property type="entry name" value="SACSIN"/>
    <property type="match status" value="1"/>
</dbReference>
<keyword evidence="3" id="KW-1185">Reference proteome</keyword>
<accession>A0ABN9KZ87</accession>
<dbReference type="InterPro" id="IPR058210">
    <property type="entry name" value="SACS/Nov_dom"/>
</dbReference>
<comment type="caution">
    <text evidence="2">The sequence shown here is derived from an EMBL/GenBank/DDBJ whole genome shotgun (WGS) entry which is preliminary data.</text>
</comment>
<dbReference type="Proteomes" id="UP001176940">
    <property type="component" value="Unassembled WGS sequence"/>
</dbReference>
<dbReference type="Pfam" id="PF25794">
    <property type="entry name" value="SACS"/>
    <property type="match status" value="1"/>
</dbReference>
<dbReference type="NCBIfam" id="NF047352">
    <property type="entry name" value="P_loop_sacsin"/>
    <property type="match status" value="1"/>
</dbReference>
<proteinExistence type="predicted"/>
<reference evidence="2" key="1">
    <citation type="submission" date="2023-07" db="EMBL/GenBank/DDBJ databases">
        <authorList>
            <person name="Stuckert A."/>
        </authorList>
    </citation>
    <scope>NUCLEOTIDE SEQUENCE</scope>
</reference>
<dbReference type="EMBL" id="CAUEEQ010005692">
    <property type="protein sequence ID" value="CAJ0929271.1"/>
    <property type="molecule type" value="Genomic_DNA"/>
</dbReference>
<dbReference type="PANTHER" id="PTHR15600:SF42">
    <property type="entry name" value="SACSIN"/>
    <property type="match status" value="1"/>
</dbReference>
<evidence type="ECO:0000259" key="1">
    <source>
        <dbReference type="Pfam" id="PF25794"/>
    </source>
</evidence>